<proteinExistence type="predicted"/>
<evidence type="ECO:0000313" key="8">
    <source>
        <dbReference type="EMBL" id="KXU99888.1"/>
    </source>
</evidence>
<dbReference type="Gene3D" id="1.10.155.10">
    <property type="entry name" value="Chemotaxis receptor methyltransferase CheR, N-terminal domain"/>
    <property type="match status" value="1"/>
</dbReference>
<dbReference type="SUPFAM" id="SSF53335">
    <property type="entry name" value="S-adenosyl-L-methionine-dependent methyltransferases"/>
    <property type="match status" value="1"/>
</dbReference>
<dbReference type="InterPro" id="IPR029063">
    <property type="entry name" value="SAM-dependent_MTases_sf"/>
</dbReference>
<comment type="function">
    <text evidence="5">Methylation of the membrane-bound methyl-accepting chemotaxis proteins (MCP) to form gamma-glutamyl methyl ester residues in MCP.</text>
</comment>
<evidence type="ECO:0000256" key="1">
    <source>
        <dbReference type="ARBA" id="ARBA00001541"/>
    </source>
</evidence>
<dbReference type="PANTHER" id="PTHR24422:SF19">
    <property type="entry name" value="CHEMOTAXIS PROTEIN METHYLTRANSFERASE"/>
    <property type="match status" value="1"/>
</dbReference>
<feature type="binding site" evidence="6">
    <location>
        <begin position="223"/>
        <end position="224"/>
    </location>
    <ligand>
        <name>S-adenosyl-L-methionine</name>
        <dbReference type="ChEBI" id="CHEBI:59789"/>
    </ligand>
</feature>
<evidence type="ECO:0000256" key="3">
    <source>
        <dbReference type="ARBA" id="ARBA00022679"/>
    </source>
</evidence>
<dbReference type="Gene3D" id="3.40.50.150">
    <property type="entry name" value="Vaccinia Virus protein VP39"/>
    <property type="match status" value="1"/>
</dbReference>
<dbReference type="InterPro" id="IPR036804">
    <property type="entry name" value="CheR_N_sf"/>
</dbReference>
<feature type="domain" description="CheR-type methyltransferase" evidence="7">
    <location>
        <begin position="12"/>
        <end position="280"/>
    </location>
</feature>
<evidence type="ECO:0000256" key="6">
    <source>
        <dbReference type="PIRSR" id="PIRSR000410-1"/>
    </source>
</evidence>
<feature type="binding site" evidence="6">
    <location>
        <position position="84"/>
    </location>
    <ligand>
        <name>S-adenosyl-L-methionine</name>
        <dbReference type="ChEBI" id="CHEBI:59789"/>
    </ligand>
</feature>
<feature type="binding site" evidence="6">
    <location>
        <begin position="206"/>
        <end position="207"/>
    </location>
    <ligand>
        <name>S-adenosyl-L-methionine</name>
        <dbReference type="ChEBI" id="CHEBI:59789"/>
    </ligand>
</feature>
<sequence>MTAIPVLETDGISDGNFRIIAGIVKSYAGISLSEKKKSLVYSRISRRVRQEGFGCFDEYCAFLMSEAGSDERQHLVSALTTNVTSFYREKHHFSYLESLLRQQLYGRLERGEELRIWSAACSSGEEAYSIAMTVIKCLSTNPHLKAKILATDIDSDILKQGRLGSYASVEAEALFNDGILTSCRLEDDRVIMSEKIREMIRFRRLNLVEPWPFSSCFHAIFCRNVAIYFDRETQDRLWGSLSGRIFLGGELYLGHSERIAHPERFGMESFGHNAYRKVSSGRRRS</sequence>
<dbReference type="PANTHER" id="PTHR24422">
    <property type="entry name" value="CHEMOTAXIS PROTEIN METHYLTRANSFERASE"/>
    <property type="match status" value="1"/>
</dbReference>
<organism evidence="8 9">
    <name type="scientific">Gluconobacter potus</name>
    <dbReference type="NCBI Taxonomy" id="2724927"/>
    <lineage>
        <taxon>Bacteria</taxon>
        <taxon>Pseudomonadati</taxon>
        <taxon>Pseudomonadota</taxon>
        <taxon>Alphaproteobacteria</taxon>
        <taxon>Acetobacterales</taxon>
        <taxon>Acetobacteraceae</taxon>
        <taxon>Gluconobacter</taxon>
    </lineage>
</organism>
<feature type="binding site" evidence="6">
    <location>
        <position position="88"/>
    </location>
    <ligand>
        <name>S-adenosyl-L-methionine</name>
        <dbReference type="ChEBI" id="CHEBI:59789"/>
    </ligand>
</feature>
<dbReference type="PIRSF" id="PIRSF000410">
    <property type="entry name" value="CheR"/>
    <property type="match status" value="1"/>
</dbReference>
<dbReference type="InterPro" id="IPR050903">
    <property type="entry name" value="Bact_Chemotaxis_MeTrfase"/>
</dbReference>
<dbReference type="InterPro" id="IPR022642">
    <property type="entry name" value="CheR_C"/>
</dbReference>
<evidence type="ECO:0000256" key="5">
    <source>
        <dbReference type="PIRNR" id="PIRNR000410"/>
    </source>
</evidence>
<keyword evidence="2 5" id="KW-0489">Methyltransferase</keyword>
<dbReference type="AlphaFoldDB" id="A0A149QRE3"/>
<comment type="caution">
    <text evidence="8">The sequence shown here is derived from an EMBL/GenBank/DDBJ whole genome shotgun (WGS) entry which is preliminary data.</text>
</comment>
<feature type="binding site" evidence="6">
    <location>
        <position position="152"/>
    </location>
    <ligand>
        <name>S-adenosyl-L-methionine</name>
        <dbReference type="ChEBI" id="CHEBI:59789"/>
    </ligand>
</feature>
<dbReference type="GO" id="GO:0032259">
    <property type="term" value="P:methylation"/>
    <property type="evidence" value="ECO:0007669"/>
    <property type="project" value="UniProtKB-KW"/>
</dbReference>
<dbReference type="RefSeq" id="WP_062497586.1">
    <property type="nucleotide sequence ID" value="NZ_LHZB01000119.1"/>
</dbReference>
<dbReference type="PROSITE" id="PS50123">
    <property type="entry name" value="CHER"/>
    <property type="match status" value="1"/>
</dbReference>
<comment type="catalytic activity">
    <reaction evidence="1 5">
        <text>L-glutamyl-[protein] + S-adenosyl-L-methionine = [protein]-L-glutamate 5-O-methyl ester + S-adenosyl-L-homocysteine</text>
        <dbReference type="Rhea" id="RHEA:24452"/>
        <dbReference type="Rhea" id="RHEA-COMP:10208"/>
        <dbReference type="Rhea" id="RHEA-COMP:10311"/>
        <dbReference type="ChEBI" id="CHEBI:29973"/>
        <dbReference type="ChEBI" id="CHEBI:57856"/>
        <dbReference type="ChEBI" id="CHEBI:59789"/>
        <dbReference type="ChEBI" id="CHEBI:82795"/>
        <dbReference type="EC" id="2.1.1.80"/>
    </reaction>
</comment>
<dbReference type="GO" id="GO:0008983">
    <property type="term" value="F:protein-glutamate O-methyltransferase activity"/>
    <property type="evidence" value="ECO:0007669"/>
    <property type="project" value="UniProtKB-EC"/>
</dbReference>
<dbReference type="PATRIC" id="fig|442.7.peg.985"/>
<protein>
    <recommendedName>
        <fullName evidence="5">Chemotaxis protein methyltransferase</fullName>
        <ecNumber evidence="5">2.1.1.80</ecNumber>
    </recommendedName>
</protein>
<dbReference type="Pfam" id="PF03705">
    <property type="entry name" value="CheR_N"/>
    <property type="match status" value="1"/>
</dbReference>
<dbReference type="Pfam" id="PF01739">
    <property type="entry name" value="CheR"/>
    <property type="match status" value="1"/>
</dbReference>
<keyword evidence="4 5" id="KW-0949">S-adenosyl-L-methionine</keyword>
<accession>A0A149QRE3</accession>
<dbReference type="PRINTS" id="PR00996">
    <property type="entry name" value="CHERMTFRASE"/>
</dbReference>
<dbReference type="EC" id="2.1.1.80" evidence="5"/>
<dbReference type="InterPro" id="IPR000780">
    <property type="entry name" value="CheR_MeTrfase"/>
</dbReference>
<feature type="binding site" evidence="6">
    <location>
        <position position="126"/>
    </location>
    <ligand>
        <name>S-adenosyl-L-methionine</name>
        <dbReference type="ChEBI" id="CHEBI:59789"/>
    </ligand>
</feature>
<feature type="binding site" evidence="6">
    <location>
        <position position="82"/>
    </location>
    <ligand>
        <name>S-adenosyl-L-methionine</name>
        <dbReference type="ChEBI" id="CHEBI:59789"/>
    </ligand>
</feature>
<name>A0A149QRE3_9PROT</name>
<keyword evidence="3 5" id="KW-0808">Transferase</keyword>
<evidence type="ECO:0000256" key="2">
    <source>
        <dbReference type="ARBA" id="ARBA00022603"/>
    </source>
</evidence>
<evidence type="ECO:0000259" key="7">
    <source>
        <dbReference type="PROSITE" id="PS50123"/>
    </source>
</evidence>
<evidence type="ECO:0000256" key="4">
    <source>
        <dbReference type="ARBA" id="ARBA00022691"/>
    </source>
</evidence>
<dbReference type="InterPro" id="IPR022641">
    <property type="entry name" value="CheR_N"/>
</dbReference>
<dbReference type="Proteomes" id="UP000075573">
    <property type="component" value="Unassembled WGS sequence"/>
</dbReference>
<evidence type="ECO:0000313" key="9">
    <source>
        <dbReference type="Proteomes" id="UP000075573"/>
    </source>
</evidence>
<dbReference type="SMART" id="SM00138">
    <property type="entry name" value="MeTrc"/>
    <property type="match status" value="1"/>
</dbReference>
<dbReference type="InterPro" id="IPR026024">
    <property type="entry name" value="Chemotaxis_MeTrfase_CheR"/>
</dbReference>
<reference evidence="8 9" key="1">
    <citation type="submission" date="2015-06" db="EMBL/GenBank/DDBJ databases">
        <title>Improved classification and identification of acetic acid bacteria using matrix-assisted laser desorption/ionization time-of-flight mass spectrometry; Gluconobacter nephelii and Gluconobacter uchimurae are later heterotypic synonyms of Gluconobacter japonicus and Gluconobacter oxydans, respectively.</title>
        <authorList>
            <person name="Li L."/>
            <person name="Cleenwerck I."/>
            <person name="De Vuyst L."/>
            <person name="Vandamme P."/>
        </authorList>
    </citation>
    <scope>NUCLEOTIDE SEQUENCE [LARGE SCALE GENOMIC DNA]</scope>
    <source>
        <strain evidence="8 9">LMG 1764</strain>
    </source>
</reference>
<dbReference type="EMBL" id="LHZB01000119">
    <property type="protein sequence ID" value="KXU99888.1"/>
    <property type="molecule type" value="Genomic_DNA"/>
</dbReference>
<gene>
    <name evidence="8" type="ORF">AD929_14175</name>
</gene>
<dbReference type="SUPFAM" id="SSF47757">
    <property type="entry name" value="Chemotaxis receptor methyltransferase CheR, N-terminal domain"/>
    <property type="match status" value="1"/>
</dbReference>